<dbReference type="EMBL" id="JH921451">
    <property type="protein sequence ID" value="EKD13175.1"/>
    <property type="molecule type" value="Genomic_DNA"/>
</dbReference>
<feature type="compositionally biased region" description="Low complexity" evidence="1">
    <location>
        <begin position="119"/>
        <end position="131"/>
    </location>
</feature>
<evidence type="ECO:0000313" key="2">
    <source>
        <dbReference type="EMBL" id="EKD13175.1"/>
    </source>
</evidence>
<evidence type="ECO:0000313" key="3">
    <source>
        <dbReference type="Proteomes" id="UP000006753"/>
    </source>
</evidence>
<proteinExistence type="predicted"/>
<dbReference type="GeneID" id="18764553"/>
<dbReference type="Proteomes" id="UP000006753">
    <property type="component" value="Unassembled WGS sequence"/>
</dbReference>
<feature type="compositionally biased region" description="Low complexity" evidence="1">
    <location>
        <begin position="89"/>
        <end position="101"/>
    </location>
</feature>
<gene>
    <name evidence="2" type="ORF">MBM_08618</name>
</gene>
<dbReference type="KEGG" id="mbe:MBM_08618"/>
<evidence type="ECO:0000256" key="1">
    <source>
        <dbReference type="SAM" id="MobiDB-lite"/>
    </source>
</evidence>
<protein>
    <submittedName>
        <fullName evidence="2">Uncharacterized protein</fullName>
    </submittedName>
</protein>
<feature type="region of interest" description="Disordered" evidence="1">
    <location>
        <begin position="270"/>
        <end position="309"/>
    </location>
</feature>
<organism evidence="2 3">
    <name type="scientific">Marssonina brunnea f. sp. multigermtubi (strain MB_m1)</name>
    <name type="common">Marssonina leaf spot fungus</name>
    <dbReference type="NCBI Taxonomy" id="1072389"/>
    <lineage>
        <taxon>Eukaryota</taxon>
        <taxon>Fungi</taxon>
        <taxon>Dikarya</taxon>
        <taxon>Ascomycota</taxon>
        <taxon>Pezizomycotina</taxon>
        <taxon>Leotiomycetes</taxon>
        <taxon>Helotiales</taxon>
        <taxon>Drepanopezizaceae</taxon>
        <taxon>Drepanopeziza</taxon>
    </lineage>
</organism>
<dbReference type="HOGENOM" id="CLU_900401_0_0_1"/>
<dbReference type="OrthoDB" id="3560822at2759"/>
<accession>K1W7U7</accession>
<sequence>MDLITDTLQTQEISFTSILKHTHNLDPAQVRKALHQHHARMLAIAALQYPIGLPPPTSVSAEKGKGTPLSSSKRSFPSDDESSTDDTQEPSPSLRSAPSGRFARRGSRRSGSASKRRAPPSAVTATATPTPKTRKISGLKQSTTPHAHARANAPSTALGDVRARLKSGGAKKLFTLPPAFTTHSSGFKAVNLISETESSCMEDSGHEASEEQEGGDDGGWASDDGLPVRKSRGGAKMPREMRPFADLGLDSAWKGKEKEAGDDYGIEVDMNAEKLRGTRIGSGKIGGTQRGESSRSGSARYTQPDSSPN</sequence>
<keyword evidence="3" id="KW-1185">Reference proteome</keyword>
<reference evidence="2 3" key="1">
    <citation type="journal article" date="2012" name="BMC Genomics">
        <title>Sequencing the genome of Marssonina brunnea reveals fungus-poplar co-evolution.</title>
        <authorList>
            <person name="Zhu S."/>
            <person name="Cao Y.-Z."/>
            <person name="Jiang C."/>
            <person name="Tan B.-Y."/>
            <person name="Wang Z."/>
            <person name="Feng S."/>
            <person name="Zhang L."/>
            <person name="Su X.-H."/>
            <person name="Brejova B."/>
            <person name="Vinar T."/>
            <person name="Xu M."/>
            <person name="Wang M.-X."/>
            <person name="Zhang S.-G."/>
            <person name="Huang M.-R."/>
            <person name="Wu R."/>
            <person name="Zhou Y."/>
        </authorList>
    </citation>
    <scope>NUCLEOTIDE SEQUENCE [LARGE SCALE GENOMIC DNA]</scope>
    <source>
        <strain evidence="2 3">MB_m1</strain>
    </source>
</reference>
<feature type="region of interest" description="Disordered" evidence="1">
    <location>
        <begin position="197"/>
        <end position="243"/>
    </location>
</feature>
<dbReference type="RefSeq" id="XP_007296507.1">
    <property type="nucleotide sequence ID" value="XM_007296445.1"/>
</dbReference>
<feature type="compositionally biased region" description="Basic residues" evidence="1">
    <location>
        <begin position="102"/>
        <end position="118"/>
    </location>
</feature>
<feature type="region of interest" description="Disordered" evidence="1">
    <location>
        <begin position="57"/>
        <end position="163"/>
    </location>
</feature>
<dbReference type="InParanoid" id="K1W7U7"/>
<dbReference type="AlphaFoldDB" id="K1W7U7"/>
<name>K1W7U7_MARBU</name>
<feature type="compositionally biased region" description="Polar residues" evidence="1">
    <location>
        <begin position="290"/>
        <end position="309"/>
    </location>
</feature>
<feature type="compositionally biased region" description="Acidic residues" evidence="1">
    <location>
        <begin position="78"/>
        <end position="88"/>
    </location>
</feature>